<name>A0A563VTE0_9CYAN</name>
<evidence type="ECO:0008006" key="3">
    <source>
        <dbReference type="Google" id="ProtNLM"/>
    </source>
</evidence>
<evidence type="ECO:0000313" key="2">
    <source>
        <dbReference type="Proteomes" id="UP000320055"/>
    </source>
</evidence>
<reference evidence="1 2" key="1">
    <citation type="submission" date="2019-01" db="EMBL/GenBank/DDBJ databases">
        <authorList>
            <person name="Brito A."/>
        </authorList>
    </citation>
    <scope>NUCLEOTIDE SEQUENCE [LARGE SCALE GENOMIC DNA]</scope>
    <source>
        <strain evidence="1">1</strain>
    </source>
</reference>
<sequence>MFHVFRSLRYVTLYVDEYLEKEKRRHHVQYWGIRSNRPSF</sequence>
<keyword evidence="2" id="KW-1185">Reference proteome</keyword>
<dbReference type="AlphaFoldDB" id="A0A563VTE0"/>
<protein>
    <recommendedName>
        <fullName evidence="3">Transposase</fullName>
    </recommendedName>
</protein>
<dbReference type="Proteomes" id="UP000320055">
    <property type="component" value="Unassembled WGS sequence"/>
</dbReference>
<evidence type="ECO:0000313" key="1">
    <source>
        <dbReference type="EMBL" id="VEP14736.1"/>
    </source>
</evidence>
<gene>
    <name evidence="1" type="ORF">H1P_2830004</name>
</gene>
<dbReference type="EMBL" id="CAACVJ010000205">
    <property type="protein sequence ID" value="VEP14736.1"/>
    <property type="molecule type" value="Genomic_DNA"/>
</dbReference>
<organism evidence="1 2">
    <name type="scientific">Hyella patelloides LEGE 07179</name>
    <dbReference type="NCBI Taxonomy" id="945734"/>
    <lineage>
        <taxon>Bacteria</taxon>
        <taxon>Bacillati</taxon>
        <taxon>Cyanobacteriota</taxon>
        <taxon>Cyanophyceae</taxon>
        <taxon>Pleurocapsales</taxon>
        <taxon>Hyellaceae</taxon>
        <taxon>Hyella</taxon>
    </lineage>
</organism>
<accession>A0A563VTE0</accession>
<proteinExistence type="predicted"/>